<evidence type="ECO:0000256" key="5">
    <source>
        <dbReference type="ARBA" id="ARBA00023242"/>
    </source>
</evidence>
<reference evidence="6" key="1">
    <citation type="submission" date="2020-11" db="EMBL/GenBank/DDBJ databases">
        <authorList>
            <consortium name="DOE Joint Genome Institute"/>
            <person name="Ahrendt S."/>
            <person name="Riley R."/>
            <person name="Andreopoulos W."/>
            <person name="Labutti K."/>
            <person name="Pangilinan J."/>
            <person name="Ruiz-Duenas F.J."/>
            <person name="Barrasa J.M."/>
            <person name="Sanchez-Garcia M."/>
            <person name="Camarero S."/>
            <person name="Miyauchi S."/>
            <person name="Serrano A."/>
            <person name="Linde D."/>
            <person name="Babiker R."/>
            <person name="Drula E."/>
            <person name="Ayuso-Fernandez I."/>
            <person name="Pacheco R."/>
            <person name="Padilla G."/>
            <person name="Ferreira P."/>
            <person name="Barriuso J."/>
            <person name="Kellner H."/>
            <person name="Castanera R."/>
            <person name="Alfaro M."/>
            <person name="Ramirez L."/>
            <person name="Pisabarro A.G."/>
            <person name="Kuo A."/>
            <person name="Tritt A."/>
            <person name="Lipzen A."/>
            <person name="He G."/>
            <person name="Yan M."/>
            <person name="Ng V."/>
            <person name="Cullen D."/>
            <person name="Martin F."/>
            <person name="Rosso M.-N."/>
            <person name="Henrissat B."/>
            <person name="Hibbett D."/>
            <person name="Martinez A.T."/>
            <person name="Grigoriev I.V."/>
        </authorList>
    </citation>
    <scope>NUCLEOTIDE SEQUENCE</scope>
    <source>
        <strain evidence="6">CBS 247.69</strain>
    </source>
</reference>
<keyword evidence="7" id="KW-1185">Reference proteome</keyword>
<dbReference type="PANTHER" id="PTHR46481">
    <property type="entry name" value="ZINC FINGER BED DOMAIN-CONTAINING PROTEIN 4"/>
    <property type="match status" value="1"/>
</dbReference>
<keyword evidence="3" id="KW-0863">Zinc-finger</keyword>
<dbReference type="EMBL" id="MU150261">
    <property type="protein sequence ID" value="KAF9463606.1"/>
    <property type="molecule type" value="Genomic_DNA"/>
</dbReference>
<proteinExistence type="predicted"/>
<sequence>KTGLVTMDNASNNNTMMEELEEIFTIRGIPFDADGNRIRPAMTTYLHSLETGLIGTCRSVVAACRVSGQRRQELRRIICEGNEKETWDGELPLGKKHLSVLQLLRDCETRWSSTYLMIDHMLYLYPAVRKFLINIDQTDLSHHLFSTQQLNILRDIHQVLELPHMAQELLSAERTPTLSLSLPLYEILIEQWQLLRPAIPELALYIDIGIQKLEDYVGEARKTRIYAHAMVLNPCMKFDWMEKHWGKDETQEAREWIKESVWQLHGTI</sequence>
<evidence type="ECO:0000256" key="4">
    <source>
        <dbReference type="ARBA" id="ARBA00022833"/>
    </source>
</evidence>
<dbReference type="AlphaFoldDB" id="A0A9P5Y984"/>
<evidence type="ECO:0000256" key="1">
    <source>
        <dbReference type="ARBA" id="ARBA00004123"/>
    </source>
</evidence>
<gene>
    <name evidence="6" type="ORF">BDZ94DRAFT_1145260</name>
</gene>
<keyword evidence="5" id="KW-0539">Nucleus</keyword>
<protein>
    <submittedName>
        <fullName evidence="6">Ribonuclease H-like domain-containing protein</fullName>
    </submittedName>
</protein>
<evidence type="ECO:0000256" key="3">
    <source>
        <dbReference type="ARBA" id="ARBA00022771"/>
    </source>
</evidence>
<dbReference type="InterPro" id="IPR012337">
    <property type="entry name" value="RNaseH-like_sf"/>
</dbReference>
<keyword evidence="2" id="KW-0479">Metal-binding</keyword>
<feature type="non-terminal residue" evidence="6">
    <location>
        <position position="268"/>
    </location>
</feature>
<evidence type="ECO:0000256" key="2">
    <source>
        <dbReference type="ARBA" id="ARBA00022723"/>
    </source>
</evidence>
<organism evidence="6 7">
    <name type="scientific">Collybia nuda</name>
    <dbReference type="NCBI Taxonomy" id="64659"/>
    <lineage>
        <taxon>Eukaryota</taxon>
        <taxon>Fungi</taxon>
        <taxon>Dikarya</taxon>
        <taxon>Basidiomycota</taxon>
        <taxon>Agaricomycotina</taxon>
        <taxon>Agaricomycetes</taxon>
        <taxon>Agaricomycetidae</taxon>
        <taxon>Agaricales</taxon>
        <taxon>Tricholomatineae</taxon>
        <taxon>Clitocybaceae</taxon>
        <taxon>Collybia</taxon>
    </lineage>
</organism>
<dbReference type="SUPFAM" id="SSF53098">
    <property type="entry name" value="Ribonuclease H-like"/>
    <property type="match status" value="1"/>
</dbReference>
<dbReference type="OrthoDB" id="2790258at2759"/>
<dbReference type="InterPro" id="IPR052035">
    <property type="entry name" value="ZnF_BED_domain_contain"/>
</dbReference>
<dbReference type="PANTHER" id="PTHR46481:SF10">
    <property type="entry name" value="ZINC FINGER BED DOMAIN-CONTAINING PROTEIN 39"/>
    <property type="match status" value="1"/>
</dbReference>
<feature type="non-terminal residue" evidence="6">
    <location>
        <position position="1"/>
    </location>
</feature>
<dbReference type="GO" id="GO:0008270">
    <property type="term" value="F:zinc ion binding"/>
    <property type="evidence" value="ECO:0007669"/>
    <property type="project" value="UniProtKB-KW"/>
</dbReference>
<accession>A0A9P5Y984</accession>
<evidence type="ECO:0000313" key="6">
    <source>
        <dbReference type="EMBL" id="KAF9463606.1"/>
    </source>
</evidence>
<dbReference type="Proteomes" id="UP000807353">
    <property type="component" value="Unassembled WGS sequence"/>
</dbReference>
<evidence type="ECO:0000313" key="7">
    <source>
        <dbReference type="Proteomes" id="UP000807353"/>
    </source>
</evidence>
<comment type="caution">
    <text evidence="6">The sequence shown here is derived from an EMBL/GenBank/DDBJ whole genome shotgun (WGS) entry which is preliminary data.</text>
</comment>
<dbReference type="GO" id="GO:0005634">
    <property type="term" value="C:nucleus"/>
    <property type="evidence" value="ECO:0007669"/>
    <property type="project" value="UniProtKB-SubCell"/>
</dbReference>
<comment type="subcellular location">
    <subcellularLocation>
        <location evidence="1">Nucleus</location>
    </subcellularLocation>
</comment>
<name>A0A9P5Y984_9AGAR</name>
<keyword evidence="4" id="KW-0862">Zinc</keyword>